<accession>A0A2H3CXJ1</accession>
<protein>
    <submittedName>
        <fullName evidence="1">Uncharacterized protein</fullName>
    </submittedName>
</protein>
<gene>
    <name evidence="1" type="ORF">ARMGADRAFT_453669</name>
</gene>
<sequence length="119" mass="13059">MRTTIWTARKGDVQRHVYQLLPCHSSPYILSASFHRKIQNLSQHKATEAYGRSKLPAQSTLTGDVLTNPKVVDSVTGADILVDTGSYSRLAWECGCLAKLPHPPASNVDVRVNLLTSNS</sequence>
<dbReference type="AlphaFoldDB" id="A0A2H3CXJ1"/>
<evidence type="ECO:0000313" key="1">
    <source>
        <dbReference type="EMBL" id="PBK87751.1"/>
    </source>
</evidence>
<reference evidence="2" key="1">
    <citation type="journal article" date="2017" name="Nat. Ecol. Evol.">
        <title>Genome expansion and lineage-specific genetic innovations in the forest pathogenic fungi Armillaria.</title>
        <authorList>
            <person name="Sipos G."/>
            <person name="Prasanna A.N."/>
            <person name="Walter M.C."/>
            <person name="O'Connor E."/>
            <person name="Balint B."/>
            <person name="Krizsan K."/>
            <person name="Kiss B."/>
            <person name="Hess J."/>
            <person name="Varga T."/>
            <person name="Slot J."/>
            <person name="Riley R."/>
            <person name="Boka B."/>
            <person name="Rigling D."/>
            <person name="Barry K."/>
            <person name="Lee J."/>
            <person name="Mihaltcheva S."/>
            <person name="LaButti K."/>
            <person name="Lipzen A."/>
            <person name="Waldron R."/>
            <person name="Moloney N.M."/>
            <person name="Sperisen C."/>
            <person name="Kredics L."/>
            <person name="Vagvoelgyi C."/>
            <person name="Patrignani A."/>
            <person name="Fitzpatrick D."/>
            <person name="Nagy I."/>
            <person name="Doyle S."/>
            <person name="Anderson J.B."/>
            <person name="Grigoriev I.V."/>
            <person name="Gueldener U."/>
            <person name="Muensterkoetter M."/>
            <person name="Nagy L.G."/>
        </authorList>
    </citation>
    <scope>NUCLEOTIDE SEQUENCE [LARGE SCALE GENOMIC DNA]</scope>
    <source>
        <strain evidence="2">Ar21-2</strain>
    </source>
</reference>
<dbReference type="Proteomes" id="UP000217790">
    <property type="component" value="Unassembled WGS sequence"/>
</dbReference>
<keyword evidence="2" id="KW-1185">Reference proteome</keyword>
<dbReference type="InParanoid" id="A0A2H3CXJ1"/>
<proteinExistence type="predicted"/>
<organism evidence="1 2">
    <name type="scientific">Armillaria gallica</name>
    <name type="common">Bulbous honey fungus</name>
    <name type="synonym">Armillaria bulbosa</name>
    <dbReference type="NCBI Taxonomy" id="47427"/>
    <lineage>
        <taxon>Eukaryota</taxon>
        <taxon>Fungi</taxon>
        <taxon>Dikarya</taxon>
        <taxon>Basidiomycota</taxon>
        <taxon>Agaricomycotina</taxon>
        <taxon>Agaricomycetes</taxon>
        <taxon>Agaricomycetidae</taxon>
        <taxon>Agaricales</taxon>
        <taxon>Marasmiineae</taxon>
        <taxon>Physalacriaceae</taxon>
        <taxon>Armillaria</taxon>
    </lineage>
</organism>
<dbReference type="EMBL" id="KZ293677">
    <property type="protein sequence ID" value="PBK87751.1"/>
    <property type="molecule type" value="Genomic_DNA"/>
</dbReference>
<name>A0A2H3CXJ1_ARMGA</name>
<evidence type="ECO:0000313" key="2">
    <source>
        <dbReference type="Proteomes" id="UP000217790"/>
    </source>
</evidence>